<dbReference type="RefSeq" id="WP_109604373.1">
    <property type="nucleotide sequence ID" value="NZ_JAMHJO010000003.1"/>
</dbReference>
<evidence type="ECO:0000259" key="11">
    <source>
        <dbReference type="Pfam" id="PF00266"/>
    </source>
</evidence>
<evidence type="ECO:0000256" key="1">
    <source>
        <dbReference type="ARBA" id="ARBA00001933"/>
    </source>
</evidence>
<reference evidence="12 13" key="1">
    <citation type="submission" date="2018-05" db="EMBL/GenBank/DDBJ databases">
        <title>Genomic Encyclopedia of Type Strains, Phase IV (KMG-IV): sequencing the most valuable type-strain genomes for metagenomic binning, comparative biology and taxonomic classification.</title>
        <authorList>
            <person name="Goeker M."/>
        </authorList>
    </citation>
    <scope>NUCLEOTIDE SEQUENCE [LARGE SCALE GENOMIC DNA]</scope>
    <source>
        <strain evidence="12 13">DSM 24906</strain>
    </source>
</reference>
<evidence type="ECO:0000256" key="3">
    <source>
        <dbReference type="ARBA" id="ARBA00012239"/>
    </source>
</evidence>
<dbReference type="Gene3D" id="3.40.640.10">
    <property type="entry name" value="Type I PLP-dependent aspartate aminotransferase-like (Major domain)"/>
    <property type="match status" value="1"/>
</dbReference>
<dbReference type="GO" id="GO:0051536">
    <property type="term" value="F:iron-sulfur cluster binding"/>
    <property type="evidence" value="ECO:0007669"/>
    <property type="project" value="UniProtKB-KW"/>
</dbReference>
<keyword evidence="6" id="KW-0663">Pyridoxal phosphate</keyword>
<comment type="similarity">
    <text evidence="2">Belongs to the class-V pyridoxal-phosphate-dependent aminotransferase family. NifS/IscS subfamily.</text>
</comment>
<dbReference type="EMBL" id="QGGI01000005">
    <property type="protein sequence ID" value="PWJ95463.1"/>
    <property type="molecule type" value="Genomic_DNA"/>
</dbReference>
<dbReference type="PANTHER" id="PTHR11601:SF34">
    <property type="entry name" value="CYSTEINE DESULFURASE"/>
    <property type="match status" value="1"/>
</dbReference>
<dbReference type="PROSITE" id="PS00595">
    <property type="entry name" value="AA_TRANSFER_CLASS_5"/>
    <property type="match status" value="1"/>
</dbReference>
<dbReference type="Pfam" id="PF00266">
    <property type="entry name" value="Aminotran_5"/>
    <property type="match status" value="1"/>
</dbReference>
<dbReference type="AlphaFoldDB" id="A0AA45C7P0"/>
<dbReference type="GO" id="GO:0046872">
    <property type="term" value="F:metal ion binding"/>
    <property type="evidence" value="ECO:0007669"/>
    <property type="project" value="UniProtKB-KW"/>
</dbReference>
<gene>
    <name evidence="12" type="ORF">C7380_10593</name>
</gene>
<dbReference type="SUPFAM" id="SSF53383">
    <property type="entry name" value="PLP-dependent transferases"/>
    <property type="match status" value="1"/>
</dbReference>
<dbReference type="InterPro" id="IPR015421">
    <property type="entry name" value="PyrdxlP-dep_Trfase_major"/>
</dbReference>
<keyword evidence="4" id="KW-0808">Transferase</keyword>
<protein>
    <recommendedName>
        <fullName evidence="3">cysteine desulfurase</fullName>
        <ecNumber evidence="3">2.8.1.7</ecNumber>
    </recommendedName>
</protein>
<comment type="catalytic activity">
    <reaction evidence="9">
        <text>(sulfur carrier)-H + L-cysteine = (sulfur carrier)-SH + L-alanine</text>
        <dbReference type="Rhea" id="RHEA:43892"/>
        <dbReference type="Rhea" id="RHEA-COMP:14737"/>
        <dbReference type="Rhea" id="RHEA-COMP:14739"/>
        <dbReference type="ChEBI" id="CHEBI:29917"/>
        <dbReference type="ChEBI" id="CHEBI:35235"/>
        <dbReference type="ChEBI" id="CHEBI:57972"/>
        <dbReference type="ChEBI" id="CHEBI:64428"/>
        <dbReference type="EC" id="2.8.1.7"/>
    </reaction>
</comment>
<dbReference type="GO" id="GO:0031071">
    <property type="term" value="F:cysteine desulfurase activity"/>
    <property type="evidence" value="ECO:0007669"/>
    <property type="project" value="UniProtKB-EC"/>
</dbReference>
<dbReference type="FunFam" id="3.40.640.10:FF:000084">
    <property type="entry name" value="IscS-like cysteine desulfurase"/>
    <property type="match status" value="1"/>
</dbReference>
<evidence type="ECO:0000256" key="4">
    <source>
        <dbReference type="ARBA" id="ARBA00022679"/>
    </source>
</evidence>
<feature type="domain" description="Aminotransferase class V" evidence="11">
    <location>
        <begin position="2"/>
        <end position="363"/>
    </location>
</feature>
<evidence type="ECO:0000256" key="8">
    <source>
        <dbReference type="ARBA" id="ARBA00023014"/>
    </source>
</evidence>
<keyword evidence="13" id="KW-1185">Reference proteome</keyword>
<dbReference type="Gene3D" id="1.10.260.50">
    <property type="match status" value="1"/>
</dbReference>
<name>A0AA45C7P0_9BACT</name>
<evidence type="ECO:0000313" key="13">
    <source>
        <dbReference type="Proteomes" id="UP000245921"/>
    </source>
</evidence>
<evidence type="ECO:0000256" key="2">
    <source>
        <dbReference type="ARBA" id="ARBA00006490"/>
    </source>
</evidence>
<dbReference type="InterPro" id="IPR015424">
    <property type="entry name" value="PyrdxlP-dep_Trfase"/>
</dbReference>
<accession>A0AA45C7P0</accession>
<dbReference type="Gene3D" id="3.90.1150.10">
    <property type="entry name" value="Aspartate Aminotransferase, domain 1"/>
    <property type="match status" value="1"/>
</dbReference>
<comment type="cofactor">
    <cofactor evidence="1 10">
        <name>pyridoxal 5'-phosphate</name>
        <dbReference type="ChEBI" id="CHEBI:597326"/>
    </cofactor>
</comment>
<dbReference type="InterPro" id="IPR016454">
    <property type="entry name" value="Cysteine_dSase"/>
</dbReference>
<dbReference type="PANTHER" id="PTHR11601">
    <property type="entry name" value="CYSTEINE DESULFURYLASE FAMILY MEMBER"/>
    <property type="match status" value="1"/>
</dbReference>
<dbReference type="InterPro" id="IPR015422">
    <property type="entry name" value="PyrdxlP-dep_Trfase_small"/>
</dbReference>
<evidence type="ECO:0000256" key="10">
    <source>
        <dbReference type="RuleBase" id="RU004504"/>
    </source>
</evidence>
<keyword evidence="5" id="KW-0479">Metal-binding</keyword>
<dbReference type="Proteomes" id="UP000245921">
    <property type="component" value="Unassembled WGS sequence"/>
</dbReference>
<evidence type="ECO:0000313" key="12">
    <source>
        <dbReference type="EMBL" id="PWJ95463.1"/>
    </source>
</evidence>
<dbReference type="InterPro" id="IPR020578">
    <property type="entry name" value="Aminotrans_V_PyrdxlP_BS"/>
</dbReference>
<proteinExistence type="inferred from homology"/>
<dbReference type="InterPro" id="IPR000192">
    <property type="entry name" value="Aminotrans_V_dom"/>
</dbReference>
<dbReference type="PIRSF" id="PIRSF005572">
    <property type="entry name" value="NifS"/>
    <property type="match status" value="1"/>
</dbReference>
<keyword evidence="7" id="KW-0408">Iron</keyword>
<evidence type="ECO:0000256" key="9">
    <source>
        <dbReference type="ARBA" id="ARBA00050776"/>
    </source>
</evidence>
<comment type="caution">
    <text evidence="12">The sequence shown here is derived from an EMBL/GenBank/DDBJ whole genome shotgun (WGS) entry which is preliminary data.</text>
</comment>
<evidence type="ECO:0000256" key="6">
    <source>
        <dbReference type="ARBA" id="ARBA00022898"/>
    </source>
</evidence>
<sequence length="377" mass="42076">MIYFDNNASTPLDKDVAEVVLKYMCEEYANPNSLHEFGVKMDAKIEEARFRIAKSLGCMPFEIYFTSCATESINWALRGVCKANTKYGKHIVSSNIEHSATLNTLKSLESEGFEVTYIQADQNGEISLEKLSKVIREDTILVSIMAANNEIGTIQDIKGMSQIIKEKNKNCYFHVDAVQIAGKINFSLKEMKCDLASFSSHKFHGPKGVGILFKKERTRIFPFITGGSQERGMRGGTQNVPGIIGTALALEKSFEHLEYMKEIRNLRDFMALEIEKMGGKILTPISEKSVPNTLAVFFEGVRGDIIVNALSDEEIFVSTSAACSSKGVSGSKVMKALGYDNEQSKGMIRISLSYLNNREETEIFLNKLKNILVFLNF</sequence>
<dbReference type="EC" id="2.8.1.7" evidence="3"/>
<organism evidence="12 13">
    <name type="scientific">Oceanotoga teriensis</name>
    <dbReference type="NCBI Taxonomy" id="515440"/>
    <lineage>
        <taxon>Bacteria</taxon>
        <taxon>Thermotogati</taxon>
        <taxon>Thermotogota</taxon>
        <taxon>Thermotogae</taxon>
        <taxon>Petrotogales</taxon>
        <taxon>Petrotogaceae</taxon>
        <taxon>Oceanotoga</taxon>
    </lineage>
</organism>
<evidence type="ECO:0000256" key="7">
    <source>
        <dbReference type="ARBA" id="ARBA00023004"/>
    </source>
</evidence>
<evidence type="ECO:0000256" key="5">
    <source>
        <dbReference type="ARBA" id="ARBA00022723"/>
    </source>
</evidence>
<keyword evidence="8" id="KW-0411">Iron-sulfur</keyword>